<dbReference type="Gene3D" id="1.10.3210.10">
    <property type="entry name" value="Hypothetical protein af1432"/>
    <property type="match status" value="1"/>
</dbReference>
<dbReference type="HAMAP" id="MF_01212">
    <property type="entry name" value="dGTPase_type2"/>
    <property type="match status" value="1"/>
</dbReference>
<organism evidence="4">
    <name type="scientific">candidate division TA06 bacterium ADurb.Bin131</name>
    <dbReference type="NCBI Taxonomy" id="1852827"/>
    <lineage>
        <taxon>Bacteria</taxon>
        <taxon>Bacteria division TA06</taxon>
    </lineage>
</organism>
<dbReference type="PANTHER" id="PTHR35795">
    <property type="entry name" value="SLR1885 PROTEIN"/>
    <property type="match status" value="1"/>
</dbReference>
<evidence type="ECO:0000313" key="4">
    <source>
        <dbReference type="EMBL" id="OQB74441.1"/>
    </source>
</evidence>
<feature type="domain" description="HD" evidence="3">
    <location>
        <begin position="75"/>
        <end position="203"/>
    </location>
</feature>
<dbReference type="PANTHER" id="PTHR35795:SF1">
    <property type="entry name" value="BIS(5'-NUCLEOSYL)-TETRAPHOSPHATASE, SYMMETRICAL"/>
    <property type="match status" value="1"/>
</dbReference>
<gene>
    <name evidence="4" type="primary">dgt</name>
    <name evidence="4" type="ORF">BWX89_00520</name>
</gene>
<dbReference type="NCBIfam" id="TIGR01353">
    <property type="entry name" value="dGTP_triPase"/>
    <property type="match status" value="1"/>
</dbReference>
<dbReference type="CDD" id="cd00077">
    <property type="entry name" value="HDc"/>
    <property type="match status" value="1"/>
</dbReference>
<dbReference type="InterPro" id="IPR026875">
    <property type="entry name" value="PHydrolase_assoc_dom"/>
</dbReference>
<sequence length="381" mass="44882">MRQKYEWEIIEEKILAEYAVKSIQNLGRRYPEKEHALRTPFQRDRDRLIHSTAFRRLEYKTQVFIYHEGDYYRNRLTHTIEVQQIARSIARCLALNEDLVEAISLAHDIGHTPFGHRGEQALNEIMQRFEKSFEHNRHGLRVVDILEKRYPEFDGLNLTYEVREGIVKHKTSYDSPDIQEFTDHISPSLEAQVVNLADEIAYTSHDLDDGIKSGILDTEELKKIELWNTVASIVSKRNPDKEVERPVSISTIINLLVEDLVRTSEENIKNSKISSVEQVRKLPHIITLSNSIEKQYEELNNVLFEKMYNHYRVIRMAEKASRIMKDLFNAYYQEPRQIPPHACRRLNIEPKEQVICDYLAGMTDRFAIEEYKKLFDPHSQV</sequence>
<dbReference type="GO" id="GO:0016793">
    <property type="term" value="F:triphosphoric monoester hydrolase activity"/>
    <property type="evidence" value="ECO:0007669"/>
    <property type="project" value="InterPro"/>
</dbReference>
<keyword evidence="1 2" id="KW-0378">Hydrolase</keyword>
<evidence type="ECO:0000259" key="3">
    <source>
        <dbReference type="PROSITE" id="PS51831"/>
    </source>
</evidence>
<dbReference type="Proteomes" id="UP000485562">
    <property type="component" value="Unassembled WGS sequence"/>
</dbReference>
<dbReference type="InterPro" id="IPR003607">
    <property type="entry name" value="HD/PDEase_dom"/>
</dbReference>
<dbReference type="Pfam" id="PF01966">
    <property type="entry name" value="HD"/>
    <property type="match status" value="1"/>
</dbReference>
<dbReference type="InterPro" id="IPR006261">
    <property type="entry name" value="dGTPase"/>
</dbReference>
<reference evidence="4" key="1">
    <citation type="submission" date="2017-02" db="EMBL/GenBank/DDBJ databases">
        <title>Delving into the versatile metabolic prowess of the omnipresent phylum Bacteroidetes.</title>
        <authorList>
            <person name="Nobu M.K."/>
            <person name="Mei R."/>
            <person name="Narihiro T."/>
            <person name="Kuroda K."/>
            <person name="Liu W.-T."/>
        </authorList>
    </citation>
    <scope>NUCLEOTIDE SEQUENCE</scope>
    <source>
        <strain evidence="4">ADurb.Bin131</strain>
    </source>
</reference>
<dbReference type="PROSITE" id="PS51831">
    <property type="entry name" value="HD"/>
    <property type="match status" value="1"/>
</dbReference>
<dbReference type="InterPro" id="IPR023023">
    <property type="entry name" value="dNTPase_2"/>
</dbReference>
<comment type="similarity">
    <text evidence="2">Belongs to the dGTPase family. Type 2 subfamily.</text>
</comment>
<accession>A0A1V6CC00</accession>
<dbReference type="InterPro" id="IPR051094">
    <property type="entry name" value="Diverse_Catalytic_Enzymes"/>
</dbReference>
<proteinExistence type="inferred from homology"/>
<evidence type="ECO:0000256" key="1">
    <source>
        <dbReference type="ARBA" id="ARBA00022801"/>
    </source>
</evidence>
<evidence type="ECO:0000256" key="2">
    <source>
        <dbReference type="HAMAP-Rule" id="MF_01212"/>
    </source>
</evidence>
<dbReference type="NCBIfam" id="NF002326">
    <property type="entry name" value="PRK01286.1-1"/>
    <property type="match status" value="1"/>
</dbReference>
<dbReference type="Pfam" id="PF13286">
    <property type="entry name" value="HD_assoc"/>
    <property type="match status" value="1"/>
</dbReference>
<protein>
    <recommendedName>
        <fullName evidence="2">Deoxyguanosinetriphosphate triphosphohydrolase-like protein</fullName>
    </recommendedName>
</protein>
<dbReference type="InterPro" id="IPR006674">
    <property type="entry name" value="HD_domain"/>
</dbReference>
<name>A0A1V6CC00_UNCT6</name>
<dbReference type="EMBL" id="MWDQ01000040">
    <property type="protein sequence ID" value="OQB74441.1"/>
    <property type="molecule type" value="Genomic_DNA"/>
</dbReference>
<comment type="caution">
    <text evidence="4">The sequence shown here is derived from an EMBL/GenBank/DDBJ whole genome shotgun (WGS) entry which is preliminary data.</text>
</comment>
<dbReference type="SUPFAM" id="SSF109604">
    <property type="entry name" value="HD-domain/PDEase-like"/>
    <property type="match status" value="1"/>
</dbReference>
<dbReference type="AlphaFoldDB" id="A0A1V6CC00"/>
<dbReference type="FunFam" id="1.10.3210.10:FF:000024">
    <property type="entry name" value="Deoxyguanosinetriphosphate triphosphohydrolase-like protein"/>
    <property type="match status" value="1"/>
</dbReference>
<dbReference type="SMART" id="SM00471">
    <property type="entry name" value="HDc"/>
    <property type="match status" value="1"/>
</dbReference>